<evidence type="ECO:0000256" key="1">
    <source>
        <dbReference type="SAM" id="MobiDB-lite"/>
    </source>
</evidence>
<feature type="region of interest" description="Disordered" evidence="1">
    <location>
        <begin position="206"/>
        <end position="230"/>
    </location>
</feature>
<dbReference type="InterPro" id="IPR045155">
    <property type="entry name" value="Beta-lactam_cat"/>
</dbReference>
<dbReference type="GO" id="GO:0008800">
    <property type="term" value="F:beta-lactamase activity"/>
    <property type="evidence" value="ECO:0007669"/>
    <property type="project" value="UniProtKB-EC"/>
</dbReference>
<dbReference type="EMBL" id="JAUSQU010000001">
    <property type="protein sequence ID" value="MDP9841598.1"/>
    <property type="molecule type" value="Genomic_DNA"/>
</dbReference>
<feature type="domain" description="Beta-lactamase class A catalytic" evidence="2">
    <location>
        <begin position="93"/>
        <end position="313"/>
    </location>
</feature>
<protein>
    <submittedName>
        <fullName evidence="3">Beta-lactamase class A</fullName>
        <ecNumber evidence="3">3.5.2.6</ecNumber>
    </submittedName>
</protein>
<evidence type="ECO:0000313" key="3">
    <source>
        <dbReference type="EMBL" id="MDP9841598.1"/>
    </source>
</evidence>
<sequence>MIHIDIGRPWLVRDLLFGMTQHLRLRLGVATLTASALLLGSPAYVAGAVAGETSTSGVTARSGSNAPSASDLNKTLQELEKSYNGRIGAMGIDLGTGKTVGYRADESFPFNSMFKVFACAAVLHKARTSDPGLMDKVVRWKPAEMAELTANSPETTEYTDTGMTPAQLCRAGITKSDGFAGNTLLKQIGGPRGLTEFFRAIGDQTSRLDRPEPGLTEWKPGEKRDTTTPEAAAQTFTKITTGKTLHAHDRARLVGWLKAGLTGANRIRAGLPKNWTVGDKTGTGGASNYGTANDVAIVWTPGSSAPIILSVFTNRNLNNTSNDDKVIASTATALAKALGRL</sequence>
<dbReference type="PANTHER" id="PTHR35333:SF3">
    <property type="entry name" value="BETA-LACTAMASE-TYPE TRANSPEPTIDASE FOLD CONTAINING PROTEIN"/>
    <property type="match status" value="1"/>
</dbReference>
<dbReference type="Proteomes" id="UP001225356">
    <property type="component" value="Unassembled WGS sequence"/>
</dbReference>
<dbReference type="Pfam" id="PF13354">
    <property type="entry name" value="Beta-lactamase2"/>
    <property type="match status" value="1"/>
</dbReference>
<proteinExistence type="predicted"/>
<dbReference type="RefSeq" id="WP_307555068.1">
    <property type="nucleotide sequence ID" value="NZ_JAUSQU010000001.1"/>
</dbReference>
<dbReference type="InterPro" id="IPR012338">
    <property type="entry name" value="Beta-lactam/transpept-like"/>
</dbReference>
<evidence type="ECO:0000313" key="4">
    <source>
        <dbReference type="Proteomes" id="UP001225356"/>
    </source>
</evidence>
<keyword evidence="4" id="KW-1185">Reference proteome</keyword>
<keyword evidence="3" id="KW-0378">Hydrolase</keyword>
<dbReference type="EC" id="3.5.2.6" evidence="3"/>
<name>A0ABT9Q4D6_9ACTN</name>
<organism evidence="3 4">
    <name type="scientific">Streptosporangium lutulentum</name>
    <dbReference type="NCBI Taxonomy" id="1461250"/>
    <lineage>
        <taxon>Bacteria</taxon>
        <taxon>Bacillati</taxon>
        <taxon>Actinomycetota</taxon>
        <taxon>Actinomycetes</taxon>
        <taxon>Streptosporangiales</taxon>
        <taxon>Streptosporangiaceae</taxon>
        <taxon>Streptosporangium</taxon>
    </lineage>
</organism>
<evidence type="ECO:0000259" key="2">
    <source>
        <dbReference type="Pfam" id="PF13354"/>
    </source>
</evidence>
<dbReference type="InterPro" id="IPR000871">
    <property type="entry name" value="Beta-lactam_class-A"/>
</dbReference>
<accession>A0ABT9Q4D6</accession>
<dbReference type="NCBIfam" id="NF033103">
    <property type="entry name" value="bla_class_A"/>
    <property type="match status" value="1"/>
</dbReference>
<comment type="caution">
    <text evidence="3">The sequence shown here is derived from an EMBL/GenBank/DDBJ whole genome shotgun (WGS) entry which is preliminary data.</text>
</comment>
<dbReference type="Gene3D" id="3.40.710.10">
    <property type="entry name" value="DD-peptidase/beta-lactamase superfamily"/>
    <property type="match status" value="1"/>
</dbReference>
<dbReference type="PANTHER" id="PTHR35333">
    <property type="entry name" value="BETA-LACTAMASE"/>
    <property type="match status" value="1"/>
</dbReference>
<dbReference type="SUPFAM" id="SSF56601">
    <property type="entry name" value="beta-lactamase/transpeptidase-like"/>
    <property type="match status" value="1"/>
</dbReference>
<reference evidence="3 4" key="1">
    <citation type="submission" date="2023-07" db="EMBL/GenBank/DDBJ databases">
        <title>Sequencing the genomes of 1000 actinobacteria strains.</title>
        <authorList>
            <person name="Klenk H.-P."/>
        </authorList>
    </citation>
    <scope>NUCLEOTIDE SEQUENCE [LARGE SCALE GENOMIC DNA]</scope>
    <source>
        <strain evidence="3 4">DSM 46740</strain>
    </source>
</reference>
<dbReference type="PRINTS" id="PR00118">
    <property type="entry name" value="BLACTAMASEA"/>
</dbReference>
<gene>
    <name evidence="3" type="ORF">J2853_000809</name>
</gene>